<dbReference type="PATRIC" id="fig|1122219.3.peg.2310"/>
<keyword evidence="1" id="KW-0812">Transmembrane</keyword>
<protein>
    <submittedName>
        <fullName evidence="2">Uncharacterized protein</fullName>
    </submittedName>
</protein>
<feature type="transmembrane region" description="Helical" evidence="1">
    <location>
        <begin position="17"/>
        <end position="41"/>
    </location>
</feature>
<dbReference type="EMBL" id="LEKT01000047">
    <property type="protein sequence ID" value="KMO85747.1"/>
    <property type="molecule type" value="Genomic_DNA"/>
</dbReference>
<evidence type="ECO:0000256" key="1">
    <source>
        <dbReference type="SAM" id="Phobius"/>
    </source>
</evidence>
<evidence type="ECO:0000313" key="3">
    <source>
        <dbReference type="Proteomes" id="UP000036503"/>
    </source>
</evidence>
<keyword evidence="1" id="KW-1133">Transmembrane helix</keyword>
<dbReference type="RefSeq" id="WP_048515041.1">
    <property type="nucleotide sequence ID" value="NZ_LEKT01000047.1"/>
</dbReference>
<dbReference type="AlphaFoldDB" id="A0A0J6WVB0"/>
<organism evidence="2 3">
    <name type="scientific">Megasphaera cerevisiae DSM 20462</name>
    <dbReference type="NCBI Taxonomy" id="1122219"/>
    <lineage>
        <taxon>Bacteria</taxon>
        <taxon>Bacillati</taxon>
        <taxon>Bacillota</taxon>
        <taxon>Negativicutes</taxon>
        <taxon>Veillonellales</taxon>
        <taxon>Veillonellaceae</taxon>
        <taxon>Megasphaera</taxon>
    </lineage>
</organism>
<name>A0A0J6WVB0_9FIRM</name>
<accession>A0A0J6WVB0</accession>
<keyword evidence="3" id="KW-1185">Reference proteome</keyword>
<gene>
    <name evidence="2" type="ORF">AB840_11765</name>
</gene>
<comment type="caution">
    <text evidence="2">The sequence shown here is derived from an EMBL/GenBank/DDBJ whole genome shotgun (WGS) entry which is preliminary data.</text>
</comment>
<dbReference type="Proteomes" id="UP000036503">
    <property type="component" value="Unassembled WGS sequence"/>
</dbReference>
<evidence type="ECO:0000313" key="2">
    <source>
        <dbReference type="EMBL" id="KMO85747.1"/>
    </source>
</evidence>
<dbReference type="InParanoid" id="A0A0J6WVB0"/>
<sequence length="88" mass="10112">MLVVFAAIIVYMPWRRIFFALPLPKLLLTILILASLLAIMGDKGQLFYTYVDENIEELAELLAYIVQGALVIWYHCQLKHVDKEGISM</sequence>
<reference evidence="2 3" key="1">
    <citation type="submission" date="2015-06" db="EMBL/GenBank/DDBJ databases">
        <title>Draft genome sequence of beer spoilage bacterium Megasphaera cerevisiae type strain 20462.</title>
        <authorList>
            <person name="Kutumbaka K."/>
            <person name="Pasmowitz J."/>
            <person name="Mategko J."/>
            <person name="Reyes D."/>
            <person name="Friedrich A."/>
            <person name="Han S."/>
            <person name="Martens-Habbena W."/>
            <person name="Neal-McKinney J."/>
            <person name="Janagama H.K."/>
            <person name="Nadala C."/>
            <person name="Samadpour M."/>
        </authorList>
    </citation>
    <scope>NUCLEOTIDE SEQUENCE [LARGE SCALE GENOMIC DNA]</scope>
    <source>
        <strain evidence="2 3">DSM 20462</strain>
    </source>
</reference>
<keyword evidence="1" id="KW-0472">Membrane</keyword>
<proteinExistence type="predicted"/>